<feature type="compositionally biased region" description="Basic and acidic residues" evidence="7">
    <location>
        <begin position="439"/>
        <end position="448"/>
    </location>
</feature>
<proteinExistence type="predicted"/>
<evidence type="ECO:0000259" key="8">
    <source>
        <dbReference type="PROSITE" id="PS50127"/>
    </source>
</evidence>
<feature type="compositionally biased region" description="Basic and acidic residues" evidence="7">
    <location>
        <begin position="250"/>
        <end position="266"/>
    </location>
</feature>
<dbReference type="GO" id="GO:0005524">
    <property type="term" value="F:ATP binding"/>
    <property type="evidence" value="ECO:0007669"/>
    <property type="project" value="UniProtKB-KW"/>
</dbReference>
<sequence length="591" mass="65255">MAQAARLNLRMQKELKLLLTDPPPGASFPQLSGDSDICSSSLSSIDAQIEGPEETVYAKGIFKIKIHIPERYPFQPPSVTFATPIYHPNIDTGGRICLDILNLPPKGAWQPSLNISTVLTSIGLLLSEPNPDDGLMCEASKEYKYDRQAFDQKARSMTEKYAKAGASGNSSTSSNQIIQTNTNPSMVDIKGMDMVPKHDIHEYTGSHSKLSGICRKLSWEFSDSMQNKEVTEVPNQCLENQLVVKRPKKEPKGGVHDCNPSHEKLCMSRQKLSLESMRETKKRDGGDDKENEVPNYSSSLLNSQSPSVASKSLPVPPTSNHYEQQPQQDQDNKPINDYLSIASGKPHWICRKLSLESSKMSNVDDSNDKKISGSPQLSSSQIESNVSHKASPILQTVNHNGLRMNKGCIDGTGHEFTNTKLKKLCSSGKKLSLGLSDSSKTEESDNKENLVPTHEVPLSHPKGPSMDSSKSSLMPQAGECYDWKSERCIINASSKKCRIGQKAMEPLGQWQRSNEKQQSLSIPQIYKDGEKQQSNEDEGEAVDVSGAEESPMPETIIVLDSEDSDEERNVSQRSRLPLACKRLAGKWRAKA</sequence>
<keyword evidence="3" id="KW-0547">Nucleotide-binding</keyword>
<feature type="domain" description="UBC core" evidence="8">
    <location>
        <begin position="6"/>
        <end position="163"/>
    </location>
</feature>
<accession>A0A438JQ79</accession>
<dbReference type="Proteomes" id="UP000288805">
    <property type="component" value="Unassembled WGS sequence"/>
</dbReference>
<evidence type="ECO:0000256" key="2">
    <source>
        <dbReference type="ARBA" id="ARBA00022679"/>
    </source>
</evidence>
<evidence type="ECO:0000256" key="7">
    <source>
        <dbReference type="SAM" id="MobiDB-lite"/>
    </source>
</evidence>
<dbReference type="PROSITE" id="PS00183">
    <property type="entry name" value="UBC_1"/>
    <property type="match status" value="1"/>
</dbReference>
<keyword evidence="2" id="KW-0808">Transferase</keyword>
<feature type="region of interest" description="Disordered" evidence="7">
    <location>
        <begin position="431"/>
        <end position="474"/>
    </location>
</feature>
<protein>
    <recommendedName>
        <fullName evidence="1">E2 ubiquitin-conjugating enzyme</fullName>
        <ecNumber evidence="1">2.3.2.23</ecNumber>
    </recommendedName>
</protein>
<evidence type="ECO:0000313" key="10">
    <source>
        <dbReference type="Proteomes" id="UP000288805"/>
    </source>
</evidence>
<gene>
    <name evidence="9" type="primary">UBC37_0</name>
    <name evidence="9" type="ORF">CK203_013433</name>
</gene>
<keyword evidence="5" id="KW-0067">ATP-binding</keyword>
<comment type="caution">
    <text evidence="9">The sequence shown here is derived from an EMBL/GenBank/DDBJ whole genome shotgun (WGS) entry which is preliminary data.</text>
</comment>
<feature type="compositionally biased region" description="Polar residues" evidence="7">
    <location>
        <begin position="373"/>
        <end position="388"/>
    </location>
</feature>
<evidence type="ECO:0000256" key="4">
    <source>
        <dbReference type="ARBA" id="ARBA00022786"/>
    </source>
</evidence>
<dbReference type="Gene3D" id="3.10.110.10">
    <property type="entry name" value="Ubiquitin Conjugating Enzyme"/>
    <property type="match status" value="1"/>
</dbReference>
<dbReference type="PROSITE" id="PS50127">
    <property type="entry name" value="UBC_2"/>
    <property type="match status" value="1"/>
</dbReference>
<dbReference type="InterPro" id="IPR016135">
    <property type="entry name" value="UBQ-conjugating_enzyme/RWD"/>
</dbReference>
<feature type="active site" description="Glycyl thioester intermediate" evidence="6">
    <location>
        <position position="97"/>
    </location>
</feature>
<dbReference type="SMART" id="SM00212">
    <property type="entry name" value="UBCc"/>
    <property type="match status" value="1"/>
</dbReference>
<keyword evidence="4" id="KW-0833">Ubl conjugation pathway</keyword>
<evidence type="ECO:0000313" key="9">
    <source>
        <dbReference type="EMBL" id="RVX11087.1"/>
    </source>
</evidence>
<feature type="region of interest" description="Disordered" evidence="7">
    <location>
        <begin position="244"/>
        <end position="338"/>
    </location>
</feature>
<organism evidence="9 10">
    <name type="scientific">Vitis vinifera</name>
    <name type="common">Grape</name>
    <dbReference type="NCBI Taxonomy" id="29760"/>
    <lineage>
        <taxon>Eukaryota</taxon>
        <taxon>Viridiplantae</taxon>
        <taxon>Streptophyta</taxon>
        <taxon>Embryophyta</taxon>
        <taxon>Tracheophyta</taxon>
        <taxon>Spermatophyta</taxon>
        <taxon>Magnoliopsida</taxon>
        <taxon>eudicotyledons</taxon>
        <taxon>Gunneridae</taxon>
        <taxon>Pentapetalae</taxon>
        <taxon>rosids</taxon>
        <taxon>Vitales</taxon>
        <taxon>Vitaceae</taxon>
        <taxon>Viteae</taxon>
        <taxon>Vitis</taxon>
    </lineage>
</organism>
<dbReference type="InterPro" id="IPR000608">
    <property type="entry name" value="UBC"/>
</dbReference>
<dbReference type="EC" id="2.3.2.23" evidence="1"/>
<dbReference type="AlphaFoldDB" id="A0A438JQ79"/>
<feature type="compositionally biased region" description="Polar residues" evidence="7">
    <location>
        <begin position="318"/>
        <end position="329"/>
    </location>
</feature>
<dbReference type="CDD" id="cd23805">
    <property type="entry name" value="UBCc_UBE2T"/>
    <property type="match status" value="1"/>
</dbReference>
<feature type="compositionally biased region" description="Polar residues" evidence="7">
    <location>
        <begin position="510"/>
        <end position="522"/>
    </location>
</feature>
<evidence type="ECO:0000256" key="3">
    <source>
        <dbReference type="ARBA" id="ARBA00022741"/>
    </source>
</evidence>
<feature type="compositionally biased region" description="Low complexity" evidence="7">
    <location>
        <begin position="297"/>
        <end position="310"/>
    </location>
</feature>
<reference evidence="9 10" key="1">
    <citation type="journal article" date="2018" name="PLoS Genet.">
        <title>Population sequencing reveals clonal diversity and ancestral inbreeding in the grapevine cultivar Chardonnay.</title>
        <authorList>
            <person name="Roach M.J."/>
            <person name="Johnson D.L."/>
            <person name="Bohlmann J."/>
            <person name="van Vuuren H.J."/>
            <person name="Jones S.J."/>
            <person name="Pretorius I.S."/>
            <person name="Schmidt S.A."/>
            <person name="Borneman A.R."/>
        </authorList>
    </citation>
    <scope>NUCLEOTIDE SEQUENCE [LARGE SCALE GENOMIC DNA]</scope>
    <source>
        <strain evidence="10">cv. Chardonnay</strain>
        <tissue evidence="9">Leaf</tissue>
    </source>
</reference>
<dbReference type="FunFam" id="3.10.110.10:FF:000041">
    <property type="entry name" value="Ubiquitin-conjugating enzyme E2 T"/>
    <property type="match status" value="1"/>
</dbReference>
<evidence type="ECO:0000256" key="1">
    <source>
        <dbReference type="ARBA" id="ARBA00012486"/>
    </source>
</evidence>
<dbReference type="InterPro" id="IPR023313">
    <property type="entry name" value="UBQ-conjugating_AS"/>
</dbReference>
<feature type="compositionally biased region" description="Basic and acidic residues" evidence="7">
    <location>
        <begin position="276"/>
        <end position="292"/>
    </location>
</feature>
<dbReference type="EMBL" id="QGNW01000032">
    <property type="protein sequence ID" value="RVX11087.1"/>
    <property type="molecule type" value="Genomic_DNA"/>
</dbReference>
<name>A0A438JQ79_VITVI</name>
<dbReference type="GO" id="GO:0061631">
    <property type="term" value="F:ubiquitin conjugating enzyme activity"/>
    <property type="evidence" value="ECO:0007669"/>
    <property type="project" value="UniProtKB-EC"/>
</dbReference>
<dbReference type="SUPFAM" id="SSF54495">
    <property type="entry name" value="UBC-like"/>
    <property type="match status" value="1"/>
</dbReference>
<evidence type="ECO:0000256" key="5">
    <source>
        <dbReference type="ARBA" id="ARBA00022840"/>
    </source>
</evidence>
<dbReference type="PANTHER" id="PTHR24068">
    <property type="entry name" value="UBIQUITIN-CONJUGATING ENZYME E2"/>
    <property type="match status" value="1"/>
</dbReference>
<feature type="region of interest" description="Disordered" evidence="7">
    <location>
        <begin position="359"/>
        <end position="388"/>
    </location>
</feature>
<dbReference type="Pfam" id="PF00179">
    <property type="entry name" value="UQ_con"/>
    <property type="match status" value="1"/>
</dbReference>
<evidence type="ECO:0000256" key="6">
    <source>
        <dbReference type="PROSITE-ProRule" id="PRU10133"/>
    </source>
</evidence>
<feature type="region of interest" description="Disordered" evidence="7">
    <location>
        <begin position="508"/>
        <end position="575"/>
    </location>
</feature>